<protein>
    <recommendedName>
        <fullName evidence="4">Ornithine decarboxylase antizyme</fullName>
    </recommendedName>
</protein>
<dbReference type="InterPro" id="IPR016181">
    <property type="entry name" value="Acyl_CoA_acyltransferase"/>
</dbReference>
<dbReference type="GO" id="GO:0008073">
    <property type="term" value="F:ornithine decarboxylase inhibitor activity"/>
    <property type="evidence" value="ECO:0007669"/>
    <property type="project" value="InterPro"/>
</dbReference>
<sequence length="269" mass="29843">MALLSNQNLNCSSNYGEDVTARVNVLASCYVVNSTAQLKGIHYCTTGVAGLPSPPTSPPLAALTSSNELALLPKNKKRENSGRRRPERRGGAALMIREECERFFCEPMKTVFHGEGNLLMNGSCLSSAYLQTPPPEDYLLDTFKQTADIKSRGFEVAAWMEVWDYAGGASFRAFVANDGQEKSLFVFFDIEGVLGRDLKKALMALIELADGPLDCCHIVTCVDRRMPADEALELTKSLQWVGFEMMTLDHWAHDLDVTSNRWVFMGMEI</sequence>
<gene>
    <name evidence="6" type="ORF">QQS21_011159</name>
</gene>
<dbReference type="AlphaFoldDB" id="A0AAJ0CDX5"/>
<dbReference type="EMBL" id="JASWJB010000360">
    <property type="protein sequence ID" value="KAK2591145.1"/>
    <property type="molecule type" value="Genomic_DNA"/>
</dbReference>
<name>A0AAJ0CDX5_9HYPO</name>
<comment type="similarity">
    <text evidence="2">Belongs to the ODC antizyme family.</text>
</comment>
<dbReference type="GO" id="GO:0075523">
    <property type="term" value="P:viral translational frameshifting"/>
    <property type="evidence" value="ECO:0007669"/>
    <property type="project" value="UniProtKB-KW"/>
</dbReference>
<reference evidence="6" key="1">
    <citation type="submission" date="2023-06" db="EMBL/GenBank/DDBJ databases">
        <title>Conoideocrella luteorostrata (Hypocreales: Clavicipitaceae), a potential biocontrol fungus for elongate hemlock scale in United States Christmas tree production areas.</title>
        <authorList>
            <person name="Barrett H."/>
            <person name="Lovett B."/>
            <person name="Macias A.M."/>
            <person name="Stajich J.E."/>
            <person name="Kasson M.T."/>
        </authorList>
    </citation>
    <scope>NUCLEOTIDE SEQUENCE</scope>
    <source>
        <strain evidence="6">ARSEF 14590</strain>
    </source>
</reference>
<dbReference type="InterPro" id="IPR002993">
    <property type="entry name" value="ODC_AZ"/>
</dbReference>
<dbReference type="SUPFAM" id="SSF55729">
    <property type="entry name" value="Acyl-CoA N-acyltransferases (Nat)"/>
    <property type="match status" value="1"/>
</dbReference>
<proteinExistence type="inferred from homology"/>
<evidence type="ECO:0000256" key="5">
    <source>
        <dbReference type="ARBA" id="ARBA00022758"/>
    </source>
</evidence>
<evidence type="ECO:0000256" key="1">
    <source>
        <dbReference type="ARBA" id="ARBA00002307"/>
    </source>
</evidence>
<evidence type="ECO:0000256" key="2">
    <source>
        <dbReference type="ARBA" id="ARBA00008796"/>
    </source>
</evidence>
<dbReference type="Gene3D" id="3.40.630.60">
    <property type="match status" value="1"/>
</dbReference>
<keyword evidence="5" id="KW-0688">Ribosomal frameshifting</keyword>
<comment type="function">
    <text evidence="1">Ornithine decarboxylase (ODC) antizyme protein that negatively regulates ODC activity and intracellular polyamine biosynthesis in response to increased intracellular polyamine levels. Binds to ODC monomers, inhibiting the assembly of the functional ODC homodimer, and targets the monomers for ubiquitin-independent proteolytic destruction by the 26S proteasome.</text>
</comment>
<dbReference type="Proteomes" id="UP001251528">
    <property type="component" value="Unassembled WGS sequence"/>
</dbReference>
<keyword evidence="7" id="KW-1185">Reference proteome</keyword>
<evidence type="ECO:0000313" key="6">
    <source>
        <dbReference type="EMBL" id="KAK2591145.1"/>
    </source>
</evidence>
<dbReference type="GO" id="GO:0005737">
    <property type="term" value="C:cytoplasm"/>
    <property type="evidence" value="ECO:0007669"/>
    <property type="project" value="TreeGrafter"/>
</dbReference>
<comment type="caution">
    <text evidence="6">The sequence shown here is derived from an EMBL/GenBank/DDBJ whole genome shotgun (WGS) entry which is preliminary data.</text>
</comment>
<dbReference type="GO" id="GO:0005634">
    <property type="term" value="C:nucleus"/>
    <property type="evidence" value="ECO:0007669"/>
    <property type="project" value="TreeGrafter"/>
</dbReference>
<dbReference type="InterPro" id="IPR038581">
    <property type="entry name" value="ODC_AZ_sf"/>
</dbReference>
<organism evidence="6 7">
    <name type="scientific">Conoideocrella luteorostrata</name>
    <dbReference type="NCBI Taxonomy" id="1105319"/>
    <lineage>
        <taxon>Eukaryota</taxon>
        <taxon>Fungi</taxon>
        <taxon>Dikarya</taxon>
        <taxon>Ascomycota</taxon>
        <taxon>Pezizomycotina</taxon>
        <taxon>Sordariomycetes</taxon>
        <taxon>Hypocreomycetidae</taxon>
        <taxon>Hypocreales</taxon>
        <taxon>Clavicipitaceae</taxon>
        <taxon>Conoideocrella</taxon>
    </lineage>
</organism>
<evidence type="ECO:0000256" key="3">
    <source>
        <dbReference type="ARBA" id="ARBA00011486"/>
    </source>
</evidence>
<comment type="subunit">
    <text evidence="3">Interacts with ODC and thereby sterically blocks ODC homodimerization.</text>
</comment>
<evidence type="ECO:0000256" key="4">
    <source>
        <dbReference type="ARBA" id="ARBA00017712"/>
    </source>
</evidence>
<dbReference type="GO" id="GO:0045732">
    <property type="term" value="P:positive regulation of protein catabolic process"/>
    <property type="evidence" value="ECO:0007669"/>
    <property type="project" value="TreeGrafter"/>
</dbReference>
<dbReference type="PANTHER" id="PTHR10279">
    <property type="entry name" value="ORNITHINE DECARBOXYLASE ANTIZYME"/>
    <property type="match status" value="1"/>
</dbReference>
<evidence type="ECO:0000313" key="7">
    <source>
        <dbReference type="Proteomes" id="UP001251528"/>
    </source>
</evidence>
<accession>A0AAJ0CDX5</accession>
<dbReference type="Pfam" id="PF02100">
    <property type="entry name" value="ODC_AZ"/>
    <property type="match status" value="1"/>
</dbReference>
<dbReference type="PANTHER" id="PTHR10279:SF10">
    <property type="entry name" value="ORNITHINE DECARBOXYLASE ANTIZYME"/>
    <property type="match status" value="1"/>
</dbReference>